<name>A0AAV5SEC3_9BILA</name>
<reference evidence="1" key="1">
    <citation type="submission" date="2023-10" db="EMBL/GenBank/DDBJ databases">
        <title>Genome assembly of Pristionchus species.</title>
        <authorList>
            <person name="Yoshida K."/>
            <person name="Sommer R.J."/>
        </authorList>
    </citation>
    <scope>NUCLEOTIDE SEQUENCE</scope>
    <source>
        <strain evidence="1">RS0144</strain>
    </source>
</reference>
<feature type="non-terminal residue" evidence="1">
    <location>
        <position position="1"/>
    </location>
</feature>
<dbReference type="PANTHER" id="PTHR47521:SF7">
    <property type="entry name" value="SERPENTINE RECEPTOR CLASS EPSILON-6"/>
    <property type="match status" value="1"/>
</dbReference>
<evidence type="ECO:0000313" key="1">
    <source>
        <dbReference type="EMBL" id="GMS78510.1"/>
    </source>
</evidence>
<protein>
    <recommendedName>
        <fullName evidence="3">G protein-coupled receptor</fullName>
    </recommendedName>
</protein>
<evidence type="ECO:0000313" key="2">
    <source>
        <dbReference type="Proteomes" id="UP001432027"/>
    </source>
</evidence>
<evidence type="ECO:0008006" key="3">
    <source>
        <dbReference type="Google" id="ProtNLM"/>
    </source>
</evidence>
<proteinExistence type="predicted"/>
<dbReference type="AlphaFoldDB" id="A0AAV5SEC3"/>
<dbReference type="PANTHER" id="PTHR47521">
    <property type="entry name" value="SERPENTINE RECEPTOR, CLASS E (EPSILON)-RELATED"/>
    <property type="match status" value="1"/>
</dbReference>
<organism evidence="1 2">
    <name type="scientific">Pristionchus entomophagus</name>
    <dbReference type="NCBI Taxonomy" id="358040"/>
    <lineage>
        <taxon>Eukaryota</taxon>
        <taxon>Metazoa</taxon>
        <taxon>Ecdysozoa</taxon>
        <taxon>Nematoda</taxon>
        <taxon>Chromadorea</taxon>
        <taxon>Rhabditida</taxon>
        <taxon>Rhabditina</taxon>
        <taxon>Diplogasteromorpha</taxon>
        <taxon>Diplogasteroidea</taxon>
        <taxon>Neodiplogasteridae</taxon>
        <taxon>Pristionchus</taxon>
    </lineage>
</organism>
<dbReference type="InterPro" id="IPR052860">
    <property type="entry name" value="NRL-GPCR1"/>
</dbReference>
<feature type="non-terminal residue" evidence="1">
    <location>
        <position position="80"/>
    </location>
</feature>
<gene>
    <name evidence="1" type="ORF">PENTCL1PPCAC_686</name>
</gene>
<accession>A0AAV5SEC3</accession>
<dbReference type="Proteomes" id="UP001432027">
    <property type="component" value="Unassembled WGS sequence"/>
</dbReference>
<sequence>FKIKIRLIMGMFQACLAATARMVVIIHQYYGPIEYVEPPYLIVCSLIREAFLGYFTTDISILALDRLVATDRWSWYVSTV</sequence>
<keyword evidence="2" id="KW-1185">Reference proteome</keyword>
<comment type="caution">
    <text evidence="1">The sequence shown here is derived from an EMBL/GenBank/DDBJ whole genome shotgun (WGS) entry which is preliminary data.</text>
</comment>
<dbReference type="EMBL" id="BTSX01000001">
    <property type="protein sequence ID" value="GMS78510.1"/>
    <property type="molecule type" value="Genomic_DNA"/>
</dbReference>